<comment type="caution">
    <text evidence="1">The sequence shown here is derived from an EMBL/GenBank/DDBJ whole genome shotgun (WGS) entry which is preliminary data.</text>
</comment>
<sequence length="381" mass="42104">MLPRFLTSVLILLGFSGPISARTLSVELEVLHVAGQLSQAELNALLASPRLYIEAHYQPTRLIAGETARREKIMPIGSKLFAIGQITTRQGTQIERQGRSLRVRIDDTHPAHASYRLNALRLAVPIAPAPGRPQPDMEVWLANPVARQGAHEQALLSRNSAFDLGLRLRYRWDDAPGEHVPVPLSCHDDIQALGKGQYRFRQEPRLLRLFGSIDFGSSGQKIPAGARRFMLTPPYPAPLTGWQLVDQQLVQLRVDGKTLESLSLHAERQGSDGCRYMRNLDAWFADGQLVKLKRSGHGLHTSTCEEPAASEPTTEIHWNDDGTLARFVESSTLATRVWDAFRASNPACTADQSPPPGSAEIAALRDEVDRLRSAFLQGSKP</sequence>
<dbReference type="RefSeq" id="WP_076092989.1">
    <property type="nucleotide sequence ID" value="NZ_MTHD01000002.1"/>
</dbReference>
<dbReference type="STRING" id="418702.BJN45_05635"/>
<name>A0A1R1I7G4_9RHOO</name>
<dbReference type="Proteomes" id="UP000187526">
    <property type="component" value="Unassembled WGS sequence"/>
</dbReference>
<dbReference type="OrthoDB" id="9053503at2"/>
<protein>
    <submittedName>
        <fullName evidence="1">Uncharacterized protein</fullName>
    </submittedName>
</protein>
<dbReference type="AlphaFoldDB" id="A0A1R1I7G4"/>
<dbReference type="EMBL" id="MTHD01000002">
    <property type="protein sequence ID" value="OMG54693.1"/>
    <property type="molecule type" value="Genomic_DNA"/>
</dbReference>
<evidence type="ECO:0000313" key="1">
    <source>
        <dbReference type="EMBL" id="OMG54693.1"/>
    </source>
</evidence>
<keyword evidence="2" id="KW-1185">Reference proteome</keyword>
<accession>A0A1R1I7G4</accession>
<evidence type="ECO:0000313" key="2">
    <source>
        <dbReference type="Proteomes" id="UP000187526"/>
    </source>
</evidence>
<reference evidence="1 2" key="1">
    <citation type="submission" date="2016-10" db="EMBL/GenBank/DDBJ databases">
        <title>Alkaliphiles isolated from bioreactors.</title>
        <authorList>
            <person name="Salah Z."/>
            <person name="Rout S.P."/>
            <person name="Humphreys P.N."/>
        </authorList>
    </citation>
    <scope>NUCLEOTIDE SEQUENCE [LARGE SCALE GENOMIC DNA]</scope>
    <source>
        <strain evidence="1 2">ZS02</strain>
    </source>
</reference>
<proteinExistence type="predicted"/>
<gene>
    <name evidence="1" type="ORF">BJN45_05635</name>
</gene>
<organism evidence="1 2">
    <name type="scientific">Azonexus hydrophilus</name>
    <dbReference type="NCBI Taxonomy" id="418702"/>
    <lineage>
        <taxon>Bacteria</taxon>
        <taxon>Pseudomonadati</taxon>
        <taxon>Pseudomonadota</taxon>
        <taxon>Betaproteobacteria</taxon>
        <taxon>Rhodocyclales</taxon>
        <taxon>Azonexaceae</taxon>
        <taxon>Azonexus</taxon>
    </lineage>
</organism>